<dbReference type="Gene3D" id="1.20.120.160">
    <property type="entry name" value="HPT domain"/>
    <property type="match status" value="1"/>
</dbReference>
<dbReference type="Pfam" id="PF01627">
    <property type="entry name" value="Hpt"/>
    <property type="match status" value="1"/>
</dbReference>
<organism evidence="3 4">
    <name type="scientific">Jutongia hominis</name>
    <dbReference type="NCBI Taxonomy" id="2763664"/>
    <lineage>
        <taxon>Bacteria</taxon>
        <taxon>Bacillati</taxon>
        <taxon>Bacillota</taxon>
        <taxon>Clostridia</taxon>
        <taxon>Lachnospirales</taxon>
        <taxon>Lachnospiraceae</taxon>
        <taxon>Jutongia</taxon>
    </lineage>
</organism>
<dbReference type="EMBL" id="JACRSW010000027">
    <property type="protein sequence ID" value="MBC8557510.1"/>
    <property type="molecule type" value="Genomic_DNA"/>
</dbReference>
<keyword evidence="4" id="KW-1185">Reference proteome</keyword>
<evidence type="ECO:0000313" key="4">
    <source>
        <dbReference type="Proteomes" id="UP000637513"/>
    </source>
</evidence>
<evidence type="ECO:0000313" key="3">
    <source>
        <dbReference type="EMBL" id="MBC8557510.1"/>
    </source>
</evidence>
<feature type="domain" description="HPt" evidence="2">
    <location>
        <begin position="19"/>
        <end position="114"/>
    </location>
</feature>
<name>A0ABR7MVI8_9FIRM</name>
<protein>
    <submittedName>
        <fullName evidence="3">Hpt domain-containing protein</fullName>
    </submittedName>
</protein>
<evidence type="ECO:0000256" key="1">
    <source>
        <dbReference type="PROSITE-ProRule" id="PRU00110"/>
    </source>
</evidence>
<dbReference type="RefSeq" id="WP_249304754.1">
    <property type="nucleotide sequence ID" value="NZ_JACRSW010000027.1"/>
</dbReference>
<dbReference type="InterPro" id="IPR036641">
    <property type="entry name" value="HPT_dom_sf"/>
</dbReference>
<keyword evidence="1" id="KW-0597">Phosphoprotein</keyword>
<dbReference type="Proteomes" id="UP000637513">
    <property type="component" value="Unassembled WGS sequence"/>
</dbReference>
<dbReference type="PROSITE" id="PS50894">
    <property type="entry name" value="HPT"/>
    <property type="match status" value="1"/>
</dbReference>
<gene>
    <name evidence="3" type="ORF">H8700_07295</name>
</gene>
<reference evidence="3 4" key="1">
    <citation type="submission" date="2020-08" db="EMBL/GenBank/DDBJ databases">
        <title>Genome public.</title>
        <authorList>
            <person name="Liu C."/>
            <person name="Sun Q."/>
        </authorList>
    </citation>
    <scope>NUCLEOTIDE SEQUENCE [LARGE SCALE GENOMIC DNA]</scope>
    <source>
        <strain evidence="3 4">BX3</strain>
    </source>
</reference>
<comment type="caution">
    <text evidence="3">The sequence shown here is derived from an EMBL/GenBank/DDBJ whole genome shotgun (WGS) entry which is preliminary data.</text>
</comment>
<dbReference type="SUPFAM" id="SSF47226">
    <property type="entry name" value="Histidine-containing phosphotransfer domain, HPT domain"/>
    <property type="match status" value="1"/>
</dbReference>
<sequence>MNRYILTKAGIDVNEGIHRFNGNKELYEKFLTSFPEDIHYEQMLEAIEQKDVDAAFQGAHALKGITGTVSLAKLHSLLIPLVEELRAGSMEKVPELLPPVKEAYDEVVQVIKEQRG</sequence>
<proteinExistence type="predicted"/>
<dbReference type="InterPro" id="IPR008207">
    <property type="entry name" value="Sig_transdc_His_kin_Hpt_dom"/>
</dbReference>
<feature type="modified residue" description="Phosphohistidine" evidence="1">
    <location>
        <position position="60"/>
    </location>
</feature>
<evidence type="ECO:0000259" key="2">
    <source>
        <dbReference type="PROSITE" id="PS50894"/>
    </source>
</evidence>
<accession>A0ABR7MVI8</accession>